<dbReference type="Gene3D" id="2.60.40.10">
    <property type="entry name" value="Immunoglobulins"/>
    <property type="match status" value="1"/>
</dbReference>
<name>A0A1N7KI36_9BACT</name>
<feature type="signal peptide" evidence="2">
    <location>
        <begin position="1"/>
        <end position="21"/>
    </location>
</feature>
<comment type="similarity">
    <text evidence="1">Belongs to the protease inhibitor I39 (alpha-2-macroglobulin) family. Bacterial alpha-2-macroglobulin subfamily.</text>
</comment>
<dbReference type="InterPro" id="IPR051802">
    <property type="entry name" value="YfhM-like"/>
</dbReference>
<gene>
    <name evidence="4" type="ORF">SAMN05421788_101215</name>
</gene>
<dbReference type="STRING" id="477680.SAMN05421788_101215"/>
<dbReference type="RefSeq" id="WP_096511257.1">
    <property type="nucleotide sequence ID" value="NZ_AP017422.1"/>
</dbReference>
<dbReference type="EMBL" id="FTOR01000001">
    <property type="protein sequence ID" value="SIS61255.1"/>
    <property type="molecule type" value="Genomic_DNA"/>
</dbReference>
<dbReference type="InterPro" id="IPR002890">
    <property type="entry name" value="MG2"/>
</dbReference>
<dbReference type="SUPFAM" id="SSF48239">
    <property type="entry name" value="Terpenoid cyclases/Protein prenyltransferases"/>
    <property type="match status" value="1"/>
</dbReference>
<keyword evidence="5" id="KW-1185">Reference proteome</keyword>
<reference evidence="5" key="1">
    <citation type="submission" date="2017-01" db="EMBL/GenBank/DDBJ databases">
        <authorList>
            <person name="Varghese N."/>
            <person name="Submissions S."/>
        </authorList>
    </citation>
    <scope>NUCLEOTIDE SEQUENCE [LARGE SCALE GENOMIC DNA]</scope>
    <source>
        <strain evidence="5">DSM 21054</strain>
    </source>
</reference>
<dbReference type="PANTHER" id="PTHR40094">
    <property type="entry name" value="ALPHA-2-MACROGLOBULIN HOMOLOG"/>
    <property type="match status" value="1"/>
</dbReference>
<evidence type="ECO:0000259" key="3">
    <source>
        <dbReference type="SMART" id="SM01360"/>
    </source>
</evidence>
<evidence type="ECO:0000313" key="5">
    <source>
        <dbReference type="Proteomes" id="UP000186917"/>
    </source>
</evidence>
<evidence type="ECO:0000256" key="1">
    <source>
        <dbReference type="ARBA" id="ARBA00010556"/>
    </source>
</evidence>
<feature type="chain" id="PRO_5009943128" evidence="2">
    <location>
        <begin position="22"/>
        <end position="2038"/>
    </location>
</feature>
<proteinExistence type="inferred from homology"/>
<dbReference type="InterPro" id="IPR047565">
    <property type="entry name" value="Alpha-macroglob_thiol-ester_cl"/>
</dbReference>
<feature type="domain" description="Alpha-2-macroglobulin" evidence="3">
    <location>
        <begin position="1260"/>
        <end position="1350"/>
    </location>
</feature>
<protein>
    <submittedName>
        <fullName evidence="4">Alpha-2-macroglobulin family protein</fullName>
    </submittedName>
</protein>
<evidence type="ECO:0000256" key="2">
    <source>
        <dbReference type="SAM" id="SignalP"/>
    </source>
</evidence>
<dbReference type="Proteomes" id="UP000186917">
    <property type="component" value="Unassembled WGS sequence"/>
</dbReference>
<dbReference type="Gene3D" id="2.20.130.20">
    <property type="match status" value="1"/>
</dbReference>
<dbReference type="InterPro" id="IPR001599">
    <property type="entry name" value="Macroglobln_a2"/>
</dbReference>
<dbReference type="InterPro" id="IPR008930">
    <property type="entry name" value="Terpenoid_cyclase/PrenylTrfase"/>
</dbReference>
<dbReference type="GO" id="GO:0004866">
    <property type="term" value="F:endopeptidase inhibitor activity"/>
    <property type="evidence" value="ECO:0007669"/>
    <property type="project" value="InterPro"/>
</dbReference>
<dbReference type="SMART" id="SM01419">
    <property type="entry name" value="Thiol-ester_cl"/>
    <property type="match status" value="1"/>
</dbReference>
<sequence>MKNYILSGFTALLSIFYSASAQNLPDSFPTQWKEIDSLLWKSSLPKSALIRVNALYQKATAQKNEPQVLKTLIYTQYINNQVKEEDTNTQLLYLQQAINKATSVAQKSILQVMLARAYYNIYSRNSWKFRNRTETIGDTSTDVNSWTVERFKQTIDSLYQVALAPVAVLQKTDLTRFNAVIIPGTGRYLCPTLYDFLGNIALEHYKTAYFNHYITSSPLNTPSLLTPAATFIQTSFPAIDSNSYQWKTIQLYQQLLGFHQQDTRPDAFIHLDIARIQWAKNSNDIKHNDSLYLQALYNIAQHYSDNPEAAQAYYLIAARYNKLASDYDPQKDTTNRYTKIKAKTIIDQQLAKNYPQSEGRFNMQQLLESITVPQLNTEVENINSPQLPFRLYVQYSNIPVLYGRIIRFSALNDSLDDIHINDEDSWQRLISRAPYQQFIQPLPVTNDYQTHATEIKIAALPPGRYMLITSNGSTFNNKVDRIAVQNFDVSAISFTTHRNNYFVLDRETGLPFSNTMVHLITTSLRKNVPARQTTTFITDKNGMFSIQKELSDQTRVIVYTAHDTLSFENENYYSRRYNATPANKTNVEVLFFTDRGIYRPGQTVHFKGIATNNSGTPVRKSIYQGKDSIRVTLLNANSIATDSLQFTVNEYGSFAGSFVLPQNEKTGDFTITAGSRIRNSNLNGSVSFQVEEYKRPKFYIEFDTLKSAYRLNDSITISGYAKTYAGTQVGGAKVAVTINRNAQFNYPWLFYRTSMPESANETVAYGTTTTKADGSFRFTFRATPDSSIAPSTLPVFQFTTEVAITDNSGETRENNTTIPVGYQSLQVNLAVPTNSTTKAFTHVAVTLQNLSGQPVPAPVQIKVYPLQTPERLIRKRYWEAADQFVMNYEEYVAAFPHDEYGRETDYHTWIRKAAVVSGTWQQSASNLKGFALPKSLAQGWYVIEAQALDINGDTLKDLAWIEVVDLQNDQLPANEYNWNYTPLDILYKGDTARLYTGSGATNVFVIQHAAYNGIPDSTYTTYQVNHEKKQVLKPITQAAEGAIGISYAFICNNRLYVGTFNTIIQKRGKRLQINYQTYRNKILPGSRETWSVQVRGEQNEKVPAELLTAMYDASLDQFSQHYWQLPDTPIPFYNYYWNSGYKNFNAGNSQNIYLPEKEFSYTSITKDYLLSPDNLPDRSYTFDYSYNGNGNLQRKDRLMASANFSLAAPSAAGKVELAKAIPPSIVKEEAEIKQDVTGAVSQITNSAEKTVQVRKNFNETAFFFPQLYADTSGTYTFSFTMPESLTTWKWLSLAHTKQLALGLTSTTVISQKVLMAQVNAPRFVRQGDAISLTATISNLDSTAANGQVQLELIDAVTNQPVNELFQHTKTKQSFSIQQGASQTVFFPVIVPTNFMHPVTYRIVAQAGNFSDGEENVIPVLPNRMLVTETLPLLLKGNTTRQFTLSKLANNSSNTLTTESVTVEYTTNPVWQAIQALPYLVEYPYECAEQTFNRFYANALAAFIVNKHPQIKTAFELWKKDSTALQSNLQKNEELKQILLEETPWVLNAANEAQQKKNIALLFDVVTMASKSDAALQQLQEMQFTDGSFSWFKGGYTDRYITNYIATGIGKLIQLKAVPANAAKTLQSIGEKAIQYLDNRMYKDFLSWKITTKNVAFSHLSNDGIQYLFARSYFKDVAFSNKAAWQFLLQQAAKHWNKQNNYNKALLGVVLYRNNQQKLATGSILPSILENAVEDSSKGMYWKDRTTCFWHPAAIEHQASIMTLTAELSNQYATAITANAYKEMRNWLILNKQTSNWGSTIATADACYALLLKPDLLQTVKQVTIQLGNTVLQSNTETQQAGSGYFKERIDGSQVTPATGRITITTHSTINPTNQSDVSYGAVYWQYFENMDKITTSTGNPLSVAKKWFIEKQTDKGAVLEAITTNSRLKAGDKVVIQIVLKSDRNMDYVHIKDMRAATMEPVNVLSSYKWQDGLGYYEATKDASTNFFIDHLQKGTYVFNYPVYITNSGTFTSGIATAQCMYAPEFSSHSEGIQLIVP</sequence>
<organism evidence="4 5">
    <name type="scientific">Filimonas lacunae</name>
    <dbReference type="NCBI Taxonomy" id="477680"/>
    <lineage>
        <taxon>Bacteria</taxon>
        <taxon>Pseudomonadati</taxon>
        <taxon>Bacteroidota</taxon>
        <taxon>Chitinophagia</taxon>
        <taxon>Chitinophagales</taxon>
        <taxon>Chitinophagaceae</taxon>
        <taxon>Filimonas</taxon>
    </lineage>
</organism>
<dbReference type="Gene3D" id="1.50.10.20">
    <property type="match status" value="1"/>
</dbReference>
<dbReference type="InterPro" id="IPR013783">
    <property type="entry name" value="Ig-like_fold"/>
</dbReference>
<dbReference type="Pfam" id="PF00207">
    <property type="entry name" value="A2M"/>
    <property type="match status" value="1"/>
</dbReference>
<evidence type="ECO:0000313" key="4">
    <source>
        <dbReference type="EMBL" id="SIS61255.1"/>
    </source>
</evidence>
<dbReference type="Pfam" id="PF17973">
    <property type="entry name" value="bMG10"/>
    <property type="match status" value="1"/>
</dbReference>
<dbReference type="OrthoDB" id="9767116at2"/>
<dbReference type="Pfam" id="PF01835">
    <property type="entry name" value="MG2"/>
    <property type="match status" value="1"/>
</dbReference>
<keyword evidence="2" id="KW-0732">Signal</keyword>
<dbReference type="InterPro" id="IPR041246">
    <property type="entry name" value="Bact_MG10"/>
</dbReference>
<accession>A0A1N7KI36</accession>
<dbReference type="Gene3D" id="2.60.40.1930">
    <property type="match status" value="1"/>
</dbReference>
<dbReference type="PANTHER" id="PTHR40094:SF1">
    <property type="entry name" value="UBIQUITIN DOMAIN-CONTAINING PROTEIN"/>
    <property type="match status" value="1"/>
</dbReference>
<dbReference type="SMART" id="SM01360">
    <property type="entry name" value="A2M"/>
    <property type="match status" value="1"/>
</dbReference>